<gene>
    <name evidence="3" type="ORF">TRFO_31870</name>
</gene>
<dbReference type="AlphaFoldDB" id="A0A1J4JUX2"/>
<sequence length="494" mass="55673">MKELNQFIQLINRAHHFMFLLYCIVSASAFHPKAEKDIEYDFNGGWITITPGTTANEIKTISVIARPYLENTNNIFYEFGFYYNFETKQGSMTPYLVVTSGKQVAKSDNTQTKTVNGVSATYKTHHGSIPQSQITIEFRTETSEKISTKITANRLNDPIWPPEPSFVFKHECGVEFTFKHGSSSYNLKMTANHDYDLVGCNQTQIHGNTVTSVVFTKDGKDIPITQKESTHGTKGLYPVLNSLRGVTSYKGSMKGKYFTFDYDANLRDYYFNSAAITFDFDNLSAKYKGKATFSEDGKNITLESFDAQINVLTAEIEHNSQDEDKYYVRIEDQEVSLIFNFLFICTYVIPNLLHEVNLSLKDGQIVEENKLTAEDGYKHNQKGLISSARLIIDAHVGYASLDFRLSNEVFYYKKTEAKTSNIIILDAKSGFTYSELSDHKVEGVSDNLVAIVCGVTIPVVVIIIVVIVVIVIIKRRKKDSSASKERESAQESSS</sequence>
<proteinExistence type="predicted"/>
<keyword evidence="4" id="KW-1185">Reference proteome</keyword>
<accession>A0A1J4JUX2</accession>
<evidence type="ECO:0000256" key="2">
    <source>
        <dbReference type="SAM" id="SignalP"/>
    </source>
</evidence>
<keyword evidence="1" id="KW-0472">Membrane</keyword>
<feature type="transmembrane region" description="Helical" evidence="1">
    <location>
        <begin position="448"/>
        <end position="473"/>
    </location>
</feature>
<feature type="signal peptide" evidence="2">
    <location>
        <begin position="1"/>
        <end position="29"/>
    </location>
</feature>
<evidence type="ECO:0000313" key="3">
    <source>
        <dbReference type="EMBL" id="OHT01326.1"/>
    </source>
</evidence>
<feature type="chain" id="PRO_5009630181" evidence="2">
    <location>
        <begin position="30"/>
        <end position="494"/>
    </location>
</feature>
<protein>
    <submittedName>
        <fullName evidence="3">Uncharacterized protein</fullName>
    </submittedName>
</protein>
<name>A0A1J4JUX2_9EUKA</name>
<dbReference type="EMBL" id="MLAK01000916">
    <property type="protein sequence ID" value="OHT01326.1"/>
    <property type="molecule type" value="Genomic_DNA"/>
</dbReference>
<dbReference type="RefSeq" id="XP_068354462.1">
    <property type="nucleotide sequence ID" value="XM_068508181.1"/>
</dbReference>
<keyword evidence="2" id="KW-0732">Signal</keyword>
<comment type="caution">
    <text evidence="3">The sequence shown here is derived from an EMBL/GenBank/DDBJ whole genome shotgun (WGS) entry which is preliminary data.</text>
</comment>
<organism evidence="3 4">
    <name type="scientific">Tritrichomonas foetus</name>
    <dbReference type="NCBI Taxonomy" id="1144522"/>
    <lineage>
        <taxon>Eukaryota</taxon>
        <taxon>Metamonada</taxon>
        <taxon>Parabasalia</taxon>
        <taxon>Tritrichomonadida</taxon>
        <taxon>Tritrichomonadidae</taxon>
        <taxon>Tritrichomonas</taxon>
    </lineage>
</organism>
<evidence type="ECO:0000256" key="1">
    <source>
        <dbReference type="SAM" id="Phobius"/>
    </source>
</evidence>
<keyword evidence="1" id="KW-0812">Transmembrane</keyword>
<keyword evidence="1" id="KW-1133">Transmembrane helix</keyword>
<reference evidence="3" key="1">
    <citation type="submission" date="2016-10" db="EMBL/GenBank/DDBJ databases">
        <authorList>
            <person name="Benchimol M."/>
            <person name="Almeida L.G."/>
            <person name="Vasconcelos A.T."/>
            <person name="Perreira-Neves A."/>
            <person name="Rosa I.A."/>
            <person name="Tasca T."/>
            <person name="Bogo M.R."/>
            <person name="de Souza W."/>
        </authorList>
    </citation>
    <scope>NUCLEOTIDE SEQUENCE [LARGE SCALE GENOMIC DNA]</scope>
    <source>
        <strain evidence="3">K</strain>
    </source>
</reference>
<dbReference type="Proteomes" id="UP000179807">
    <property type="component" value="Unassembled WGS sequence"/>
</dbReference>
<dbReference type="VEuPathDB" id="TrichDB:TRFO_31870"/>
<dbReference type="GeneID" id="94842885"/>
<evidence type="ECO:0000313" key="4">
    <source>
        <dbReference type="Proteomes" id="UP000179807"/>
    </source>
</evidence>